<name>A0A078A248_STYLE</name>
<dbReference type="GO" id="GO:0010181">
    <property type="term" value="F:FMN binding"/>
    <property type="evidence" value="ECO:0007669"/>
    <property type="project" value="InterPro"/>
</dbReference>
<dbReference type="Gene3D" id="3.20.20.70">
    <property type="entry name" value="Aldolase class I"/>
    <property type="match status" value="1"/>
</dbReference>
<dbReference type="GO" id="GO:0005829">
    <property type="term" value="C:cytosol"/>
    <property type="evidence" value="ECO:0007669"/>
    <property type="project" value="UniProtKB-ARBA"/>
</dbReference>
<keyword evidence="6" id="KW-1185">Reference proteome</keyword>
<evidence type="ECO:0000256" key="3">
    <source>
        <dbReference type="ARBA" id="ARBA00023002"/>
    </source>
</evidence>
<protein>
    <submittedName>
        <fullName evidence="5">Fad fmn-binding family protein</fullName>
    </submittedName>
</protein>
<dbReference type="OrthoDB" id="72788at2759"/>
<dbReference type="AlphaFoldDB" id="A0A078A248"/>
<dbReference type="PANTHER" id="PTHR22893">
    <property type="entry name" value="NADH OXIDOREDUCTASE-RELATED"/>
    <property type="match status" value="1"/>
</dbReference>
<dbReference type="InterPro" id="IPR013785">
    <property type="entry name" value="Aldolase_TIM"/>
</dbReference>
<evidence type="ECO:0000256" key="1">
    <source>
        <dbReference type="ARBA" id="ARBA00001917"/>
    </source>
</evidence>
<dbReference type="Pfam" id="PF00724">
    <property type="entry name" value="Oxidored_FMN"/>
    <property type="match status" value="1"/>
</dbReference>
<dbReference type="InterPro" id="IPR001155">
    <property type="entry name" value="OxRdtase_FMN_N"/>
</dbReference>
<evidence type="ECO:0000313" key="6">
    <source>
        <dbReference type="Proteomes" id="UP000039865"/>
    </source>
</evidence>
<dbReference type="EMBL" id="CCKQ01004735">
    <property type="protein sequence ID" value="CDW75897.1"/>
    <property type="molecule type" value="Genomic_DNA"/>
</dbReference>
<gene>
    <name evidence="5" type="primary">Contig14725.g15681</name>
    <name evidence="5" type="ORF">STYLEM_4893</name>
</gene>
<comment type="similarity">
    <text evidence="2">Belongs to the NADH:flavin oxidoreductase/NADH oxidase family.</text>
</comment>
<dbReference type="GO" id="GO:0016628">
    <property type="term" value="F:oxidoreductase activity, acting on the CH-CH group of donors, NAD or NADP as acceptor"/>
    <property type="evidence" value="ECO:0007669"/>
    <property type="project" value="UniProtKB-ARBA"/>
</dbReference>
<comment type="cofactor">
    <cofactor evidence="1">
        <name>FMN</name>
        <dbReference type="ChEBI" id="CHEBI:58210"/>
    </cofactor>
</comment>
<proteinExistence type="inferred from homology"/>
<reference evidence="5 6" key="1">
    <citation type="submission" date="2014-06" db="EMBL/GenBank/DDBJ databases">
        <authorList>
            <person name="Swart Estienne"/>
        </authorList>
    </citation>
    <scope>NUCLEOTIDE SEQUENCE [LARGE SCALE GENOMIC DNA]</scope>
    <source>
        <strain evidence="5 6">130c</strain>
    </source>
</reference>
<keyword evidence="3" id="KW-0560">Oxidoreductase</keyword>
<dbReference type="InParanoid" id="A0A078A248"/>
<organism evidence="5 6">
    <name type="scientific">Stylonychia lemnae</name>
    <name type="common">Ciliate</name>
    <dbReference type="NCBI Taxonomy" id="5949"/>
    <lineage>
        <taxon>Eukaryota</taxon>
        <taxon>Sar</taxon>
        <taxon>Alveolata</taxon>
        <taxon>Ciliophora</taxon>
        <taxon>Intramacronucleata</taxon>
        <taxon>Spirotrichea</taxon>
        <taxon>Stichotrichia</taxon>
        <taxon>Sporadotrichida</taxon>
        <taxon>Oxytrichidae</taxon>
        <taxon>Stylonychinae</taxon>
        <taxon>Stylonychia</taxon>
    </lineage>
</organism>
<dbReference type="Proteomes" id="UP000039865">
    <property type="component" value="Unassembled WGS sequence"/>
</dbReference>
<dbReference type="CDD" id="cd02933">
    <property type="entry name" value="OYE_like_FMN"/>
    <property type="match status" value="1"/>
</dbReference>
<dbReference type="InterPro" id="IPR045247">
    <property type="entry name" value="Oye-like"/>
</dbReference>
<evidence type="ECO:0000313" key="5">
    <source>
        <dbReference type="EMBL" id="CDW75897.1"/>
    </source>
</evidence>
<dbReference type="OMA" id="GKGPVGY"/>
<dbReference type="SUPFAM" id="SSF51395">
    <property type="entry name" value="FMN-linked oxidoreductases"/>
    <property type="match status" value="1"/>
</dbReference>
<feature type="domain" description="NADH:flavin oxidoreductase/NADH oxidase N-terminal" evidence="4">
    <location>
        <begin position="11"/>
        <end position="354"/>
    </location>
</feature>
<evidence type="ECO:0000259" key="4">
    <source>
        <dbReference type="Pfam" id="PF00724"/>
    </source>
</evidence>
<accession>A0A078A248</accession>
<dbReference type="PANTHER" id="PTHR22893:SF91">
    <property type="entry name" value="NADPH DEHYDROGENASE 2-RELATED"/>
    <property type="match status" value="1"/>
</dbReference>
<sequence>MENQRERSQALFTPHKMGDLELPNRIVMAALTRCRCDPSNGIPTDLHKDYYSARADSAFILTECSAIRPDGNCFPGSTGIYSDEQVEGWKKVIDEVHAKGGRIYLQIWHSGRAAHPDHIGGQTPISSSAIAINGTVHTQSGRVTHVTPRAVTVEEIKELIKVFRQGAENAKKAGFDGVQLHGAHGYLVDQFLRNGCNQRDDEYGGSIENRARFCLEVLDELIEVFGADRVGIKLSPVCDYNGLADSDPFALIEYLFGEFNKKGIAFVEVNEATTLDPADAQEKIDKVWANHEKKTIRENFRHLFKGTFIGNNQLDFDKATNLIENNITDLCSFGTFYVYNNNLVDRFRTGAPLNGVHNVKDLSKLQAVYLYGNTALGYSDLTPYSPDQE</sequence>
<evidence type="ECO:0000256" key="2">
    <source>
        <dbReference type="ARBA" id="ARBA00005979"/>
    </source>
</evidence>
<dbReference type="FunFam" id="3.20.20.70:FF:000059">
    <property type="entry name" value="N-ethylmaleimide reductase, FMN-linked"/>
    <property type="match status" value="1"/>
</dbReference>